<dbReference type="InterPro" id="IPR011332">
    <property type="entry name" value="Ribosomal_zn-bd"/>
</dbReference>
<dbReference type="AlphaFoldDB" id="A0A7R9K3A4"/>
<keyword evidence="7" id="KW-0694">RNA-binding</keyword>
<evidence type="ECO:0000256" key="5">
    <source>
        <dbReference type="ARBA" id="ARBA00022771"/>
    </source>
</evidence>
<dbReference type="PROSITE" id="PS01077">
    <property type="entry name" value="RIBOSOMAL_L37E"/>
    <property type="match status" value="1"/>
</dbReference>
<keyword evidence="6" id="KW-0862">Zinc</keyword>
<dbReference type="Pfam" id="PF01907">
    <property type="entry name" value="Ribosomal_L37e"/>
    <property type="match status" value="1"/>
</dbReference>
<evidence type="ECO:0000256" key="9">
    <source>
        <dbReference type="ARBA" id="ARBA00023274"/>
    </source>
</evidence>
<dbReference type="GO" id="GO:0022625">
    <property type="term" value="C:cytosolic large ribosomal subunit"/>
    <property type="evidence" value="ECO:0007669"/>
    <property type="project" value="TreeGrafter"/>
</dbReference>
<keyword evidence="5" id="KW-0863">Zinc-finger</keyword>
<keyword evidence="9" id="KW-0687">Ribonucleoprotein</keyword>
<keyword evidence="8" id="KW-0689">Ribosomal protein</keyword>
<evidence type="ECO:0000313" key="10">
    <source>
        <dbReference type="EMBL" id="CAD7601816.1"/>
    </source>
</evidence>
<dbReference type="FunFam" id="2.20.25.30:FF:000001">
    <property type="entry name" value="Ribosomal protein L37"/>
    <property type="match status" value="1"/>
</dbReference>
<dbReference type="GO" id="GO:0003735">
    <property type="term" value="F:structural constituent of ribosome"/>
    <property type="evidence" value="ECO:0007669"/>
    <property type="project" value="InterPro"/>
</dbReference>
<accession>A0A7R9K3A4</accession>
<evidence type="ECO:0000256" key="3">
    <source>
        <dbReference type="ARBA" id="ARBA00022723"/>
    </source>
</evidence>
<dbReference type="SUPFAM" id="SSF57829">
    <property type="entry name" value="Zn-binding ribosomal proteins"/>
    <property type="match status" value="1"/>
</dbReference>
<dbReference type="InterPro" id="IPR018267">
    <property type="entry name" value="Ribosomal_eL37_CS"/>
</dbReference>
<dbReference type="GO" id="GO:0002181">
    <property type="term" value="P:cytoplasmic translation"/>
    <property type="evidence" value="ECO:0007669"/>
    <property type="project" value="UniProtKB-ARBA"/>
</dbReference>
<dbReference type="Gene3D" id="2.20.25.30">
    <property type="match status" value="1"/>
</dbReference>
<keyword evidence="4" id="KW-0699">rRNA-binding</keyword>
<dbReference type="PANTHER" id="PTHR10768">
    <property type="entry name" value="60S RIBOSOMAL PROTEIN L37"/>
    <property type="match status" value="1"/>
</dbReference>
<proteinExistence type="inferred from homology"/>
<evidence type="ECO:0008006" key="11">
    <source>
        <dbReference type="Google" id="ProtNLM"/>
    </source>
</evidence>
<evidence type="ECO:0000256" key="7">
    <source>
        <dbReference type="ARBA" id="ARBA00022884"/>
    </source>
</evidence>
<evidence type="ECO:0000256" key="4">
    <source>
        <dbReference type="ARBA" id="ARBA00022730"/>
    </source>
</evidence>
<dbReference type="PANTHER" id="PTHR10768:SF0">
    <property type="entry name" value="RIBOSOMAL PROTEIN L37"/>
    <property type="match status" value="1"/>
</dbReference>
<evidence type="ECO:0000256" key="2">
    <source>
        <dbReference type="ARBA" id="ARBA00009805"/>
    </source>
</evidence>
<comment type="function">
    <text evidence="1">Binds to the 23S rRNA.</text>
</comment>
<dbReference type="GO" id="GO:0008270">
    <property type="term" value="F:zinc ion binding"/>
    <property type="evidence" value="ECO:0007669"/>
    <property type="project" value="UniProtKB-KW"/>
</dbReference>
<dbReference type="EMBL" id="OE842930">
    <property type="protein sequence ID" value="CAD7601816.1"/>
    <property type="molecule type" value="Genomic_DNA"/>
</dbReference>
<organism evidence="10">
    <name type="scientific">Timema genevievae</name>
    <name type="common">Walking stick</name>
    <dbReference type="NCBI Taxonomy" id="629358"/>
    <lineage>
        <taxon>Eukaryota</taxon>
        <taxon>Metazoa</taxon>
        <taxon>Ecdysozoa</taxon>
        <taxon>Arthropoda</taxon>
        <taxon>Hexapoda</taxon>
        <taxon>Insecta</taxon>
        <taxon>Pterygota</taxon>
        <taxon>Neoptera</taxon>
        <taxon>Polyneoptera</taxon>
        <taxon>Phasmatodea</taxon>
        <taxon>Timematodea</taxon>
        <taxon>Timematoidea</taxon>
        <taxon>Timematidae</taxon>
        <taxon>Timema</taxon>
    </lineage>
</organism>
<dbReference type="GO" id="GO:0019843">
    <property type="term" value="F:rRNA binding"/>
    <property type="evidence" value="ECO:0007669"/>
    <property type="project" value="UniProtKB-KW"/>
</dbReference>
<protein>
    <recommendedName>
        <fullName evidence="11">Ribosomal protein L37</fullName>
    </recommendedName>
</protein>
<evidence type="ECO:0000256" key="8">
    <source>
        <dbReference type="ARBA" id="ARBA00022980"/>
    </source>
</evidence>
<dbReference type="InterPro" id="IPR001569">
    <property type="entry name" value="Ribosomal_eL37"/>
</dbReference>
<comment type="similarity">
    <text evidence="2">Belongs to the eukaryotic ribosomal protein eL37 family.</text>
</comment>
<sequence>MPCASLKLPDCFYRDPKDKVNTKGTSSFGKRRNKTHTLCRRCGRSSYHIQKSQCAQCGYPNNWSVKAKRRKTTGTGRMRFLKIVRRRFRNGFREGGKPTPRKHSMDQYAIILPSACKLGYWLESVRLKNRTSSIYQACALSRSFIPVLPPLATTSTPMSKPEFVSRTQSGALTVKSTLYPTI</sequence>
<reference evidence="10" key="1">
    <citation type="submission" date="2020-11" db="EMBL/GenBank/DDBJ databases">
        <authorList>
            <person name="Tran Van P."/>
        </authorList>
    </citation>
    <scope>NUCLEOTIDE SEQUENCE</scope>
</reference>
<evidence type="ECO:0000256" key="6">
    <source>
        <dbReference type="ARBA" id="ARBA00022833"/>
    </source>
</evidence>
<dbReference type="InterPro" id="IPR011331">
    <property type="entry name" value="Ribosomal_eL37/eL43"/>
</dbReference>
<gene>
    <name evidence="10" type="ORF">TGEB3V08_LOCUS8083</name>
</gene>
<evidence type="ECO:0000256" key="1">
    <source>
        <dbReference type="ARBA" id="ARBA00003058"/>
    </source>
</evidence>
<name>A0A7R9K3A4_TIMGE</name>
<keyword evidence="3" id="KW-0479">Metal-binding</keyword>